<dbReference type="GO" id="GO:0005737">
    <property type="term" value="C:cytoplasm"/>
    <property type="evidence" value="ECO:0007669"/>
    <property type="project" value="TreeGrafter"/>
</dbReference>
<evidence type="ECO:0000313" key="2">
    <source>
        <dbReference type="EMBL" id="OHS96808.1"/>
    </source>
</evidence>
<dbReference type="SUPFAM" id="SSF48350">
    <property type="entry name" value="GTPase activation domain, GAP"/>
    <property type="match status" value="1"/>
</dbReference>
<feature type="domain" description="Rho-GAP" evidence="1">
    <location>
        <begin position="316"/>
        <end position="508"/>
    </location>
</feature>
<dbReference type="Gene3D" id="1.25.40.530">
    <property type="entry name" value="MyTH4 domain"/>
    <property type="match status" value="1"/>
</dbReference>
<evidence type="ECO:0000313" key="3">
    <source>
        <dbReference type="Proteomes" id="UP000179807"/>
    </source>
</evidence>
<gene>
    <name evidence="2" type="ORF">TRFO_36934</name>
</gene>
<dbReference type="OrthoDB" id="185175at2759"/>
<dbReference type="Proteomes" id="UP000179807">
    <property type="component" value="Unassembled WGS sequence"/>
</dbReference>
<proteinExistence type="predicted"/>
<dbReference type="InterPro" id="IPR008936">
    <property type="entry name" value="Rho_GTPase_activation_prot"/>
</dbReference>
<dbReference type="Pfam" id="PF00620">
    <property type="entry name" value="RhoGAP"/>
    <property type="match status" value="1"/>
</dbReference>
<organism evidence="2 3">
    <name type="scientific">Tritrichomonas foetus</name>
    <dbReference type="NCBI Taxonomy" id="1144522"/>
    <lineage>
        <taxon>Eukaryota</taxon>
        <taxon>Metamonada</taxon>
        <taxon>Parabasalia</taxon>
        <taxon>Tritrichomonadida</taxon>
        <taxon>Tritrichomonadidae</taxon>
        <taxon>Tritrichomonas</taxon>
    </lineage>
</organism>
<dbReference type="SMART" id="SM00324">
    <property type="entry name" value="RhoGAP"/>
    <property type="match status" value="1"/>
</dbReference>
<dbReference type="CDD" id="cd00159">
    <property type="entry name" value="RhoGAP"/>
    <property type="match status" value="1"/>
</dbReference>
<name>A0A1J4JCE2_9EUKA</name>
<dbReference type="GeneID" id="94845837"/>
<reference evidence="2" key="1">
    <citation type="submission" date="2016-10" db="EMBL/GenBank/DDBJ databases">
        <authorList>
            <person name="Benchimol M."/>
            <person name="Almeida L.G."/>
            <person name="Vasconcelos A.T."/>
            <person name="Perreira-Neves A."/>
            <person name="Rosa I.A."/>
            <person name="Tasca T."/>
            <person name="Bogo M.R."/>
            <person name="de Souza W."/>
        </authorList>
    </citation>
    <scope>NUCLEOTIDE SEQUENCE [LARGE SCALE GENOMIC DNA]</scope>
    <source>
        <strain evidence="2">K</strain>
    </source>
</reference>
<dbReference type="InterPro" id="IPR038185">
    <property type="entry name" value="MyTH4_dom_sf"/>
</dbReference>
<dbReference type="AlphaFoldDB" id="A0A1J4JCE2"/>
<protein>
    <submittedName>
        <fullName evidence="2">RhoGAP domain containing protein</fullName>
    </submittedName>
</protein>
<dbReference type="InterPro" id="IPR000198">
    <property type="entry name" value="RhoGAP_dom"/>
</dbReference>
<dbReference type="VEuPathDB" id="TrichDB:TRFO_36934"/>
<sequence length="512" mass="58276">MSFISHQIMNENVVFTFRSPMSSRPYYYSPHRSQIDWTVTSSETRMIPPDGFFVAPPPKPYENNFKAHQSHFFSEIRTVRRIPTISTFSLSPTNDSIPILQLTGIGNKSFFKIPYLPFDLLIHEPSEKILDFLKNNVNKSSAGKKKDKTKTIDLITPEKNSINSPLFINTPTSASPISISLFKSIKKFKKNENPHHVEQMIRLIDGNKQILIPECAFQLITETNNISNNSLTIRAWKLMMIFVGRYEIPEPFKTILRSYFIIASSHEEVYREIREISTICLIRITSENLLPFQYTPGTPAGTYIECCTSLTQIFGVSLSEILAKEDIRSGSRRNKDDPLVPQILRKLVGKMLELNAPKIEGIFRIPGDNAQEVAMAQQINSGDWEVSLSFIHTVASLTKKFVRELQDPLIPSRVLDELSENDPPSKVIKLINGLPNSNRDTLMYFFGFLQQIAENESVNKMTASNIIISIGPMFVRTAAVTSLNDIKSATTKRDFVLQSMINNWNTSQMYKY</sequence>
<dbReference type="RefSeq" id="XP_068349945.1">
    <property type="nucleotide sequence ID" value="XM_068511133.1"/>
</dbReference>
<dbReference type="PANTHER" id="PTHR45876">
    <property type="entry name" value="FI04035P"/>
    <property type="match status" value="1"/>
</dbReference>
<comment type="caution">
    <text evidence="2">The sequence shown here is derived from an EMBL/GenBank/DDBJ whole genome shotgun (WGS) entry which is preliminary data.</text>
</comment>
<dbReference type="PROSITE" id="PS50238">
    <property type="entry name" value="RHOGAP"/>
    <property type="match status" value="1"/>
</dbReference>
<dbReference type="Gene3D" id="1.10.555.10">
    <property type="entry name" value="Rho GTPase activation protein"/>
    <property type="match status" value="1"/>
</dbReference>
<dbReference type="GO" id="GO:0007165">
    <property type="term" value="P:signal transduction"/>
    <property type="evidence" value="ECO:0007669"/>
    <property type="project" value="InterPro"/>
</dbReference>
<keyword evidence="3" id="KW-1185">Reference proteome</keyword>
<evidence type="ECO:0000259" key="1">
    <source>
        <dbReference type="PROSITE" id="PS50238"/>
    </source>
</evidence>
<dbReference type="GO" id="GO:0005096">
    <property type="term" value="F:GTPase activator activity"/>
    <property type="evidence" value="ECO:0007669"/>
    <property type="project" value="TreeGrafter"/>
</dbReference>
<dbReference type="EMBL" id="MLAK01001150">
    <property type="protein sequence ID" value="OHS96808.1"/>
    <property type="molecule type" value="Genomic_DNA"/>
</dbReference>
<dbReference type="PANTHER" id="PTHR45876:SF8">
    <property type="entry name" value="FI04035P"/>
    <property type="match status" value="1"/>
</dbReference>
<accession>A0A1J4JCE2</accession>